<keyword evidence="8" id="KW-0472">Membrane</keyword>
<dbReference type="SUPFAM" id="SSF55874">
    <property type="entry name" value="ATPase domain of HSP90 chaperone/DNA topoisomerase II/histidine kinase"/>
    <property type="match status" value="1"/>
</dbReference>
<evidence type="ECO:0000256" key="6">
    <source>
        <dbReference type="ARBA" id="ARBA00022777"/>
    </source>
</evidence>
<dbReference type="InterPro" id="IPR036097">
    <property type="entry name" value="HisK_dim/P_sf"/>
</dbReference>
<reference evidence="11 12" key="1">
    <citation type="submission" date="2019-07" db="EMBL/GenBank/DDBJ databases">
        <title>Whole genome shotgun sequence of Meiothermus hypogaeus NBRC 106114.</title>
        <authorList>
            <person name="Hosoyama A."/>
            <person name="Uohara A."/>
            <person name="Ohji S."/>
            <person name="Ichikawa N."/>
        </authorList>
    </citation>
    <scope>NUCLEOTIDE SEQUENCE [LARGE SCALE GENOMIC DNA]</scope>
    <source>
        <strain evidence="11 12">NBRC 106114</strain>
    </source>
</reference>
<keyword evidence="6 11" id="KW-0418">Kinase</keyword>
<accession>A0A511R6H3</accession>
<evidence type="ECO:0000256" key="7">
    <source>
        <dbReference type="ARBA" id="ARBA00023012"/>
    </source>
</evidence>
<dbReference type="InterPro" id="IPR003661">
    <property type="entry name" value="HisK_dim/P_dom"/>
</dbReference>
<evidence type="ECO:0000313" key="11">
    <source>
        <dbReference type="EMBL" id="GEM85228.1"/>
    </source>
</evidence>
<dbReference type="EMBL" id="BJXL01000196">
    <property type="protein sequence ID" value="GEM85228.1"/>
    <property type="molecule type" value="Genomic_DNA"/>
</dbReference>
<evidence type="ECO:0000256" key="8">
    <source>
        <dbReference type="SAM" id="Phobius"/>
    </source>
</evidence>
<dbReference type="InterPro" id="IPR003594">
    <property type="entry name" value="HATPase_dom"/>
</dbReference>
<dbReference type="GO" id="GO:0000155">
    <property type="term" value="F:phosphorelay sensor kinase activity"/>
    <property type="evidence" value="ECO:0007669"/>
    <property type="project" value="InterPro"/>
</dbReference>
<dbReference type="SUPFAM" id="SSF158472">
    <property type="entry name" value="HAMP domain-like"/>
    <property type="match status" value="1"/>
</dbReference>
<dbReference type="SMART" id="SM00387">
    <property type="entry name" value="HATPase_c"/>
    <property type="match status" value="1"/>
</dbReference>
<dbReference type="InterPro" id="IPR005467">
    <property type="entry name" value="His_kinase_dom"/>
</dbReference>
<feature type="domain" description="HAMP" evidence="10">
    <location>
        <begin position="86"/>
        <end position="138"/>
    </location>
</feature>
<comment type="subcellular location">
    <subcellularLocation>
        <location evidence="2">Membrane</location>
    </subcellularLocation>
</comment>
<dbReference type="OrthoDB" id="335833at2"/>
<dbReference type="PROSITE" id="PS50885">
    <property type="entry name" value="HAMP"/>
    <property type="match status" value="1"/>
</dbReference>
<dbReference type="PANTHER" id="PTHR43711">
    <property type="entry name" value="TWO-COMPONENT HISTIDINE KINASE"/>
    <property type="match status" value="1"/>
</dbReference>
<evidence type="ECO:0000256" key="1">
    <source>
        <dbReference type="ARBA" id="ARBA00000085"/>
    </source>
</evidence>
<evidence type="ECO:0000256" key="5">
    <source>
        <dbReference type="ARBA" id="ARBA00022679"/>
    </source>
</evidence>
<name>A0A511R6H3_9DEIN</name>
<dbReference type="SMART" id="SM00388">
    <property type="entry name" value="HisKA"/>
    <property type="match status" value="1"/>
</dbReference>
<sequence length="365" mass="39588">MFTRLFLTHLLAALVAVVALLGFAEWLAPRFYQKHIEQMAAAIGPQGPDLHADLEQGLRSTLTAAWLASLPLAGLLAAGTAWVVSRQVSRSVRLLARGSREIAQGHYRNRLKVQGRDELAWLAQDFNCMAEALEKVEHSRIELIGSVAHELRTPLAGLQGYAEALADGVLPPEQAAGRISHEVRAMRRLVEDLSLVSKVEAGAVEIRPQPLDPAEALRQAAERFELVFAEQGVALRLDVPPRLPPVWADLERLQQVLSNLLANALRHTPSGGEVVLKAEPAPSGVCFSVRDTGPGIPPEHQARVFERFYRVDSARSRQDGGSGVGLTIAKGLVEAMGGTMGLRSEAGRGSTFWFTLPQPPHPEAP</sequence>
<dbReference type="CDD" id="cd06225">
    <property type="entry name" value="HAMP"/>
    <property type="match status" value="1"/>
</dbReference>
<keyword evidence="4" id="KW-0597">Phosphoprotein</keyword>
<dbReference type="EC" id="2.7.13.3" evidence="3"/>
<feature type="domain" description="Histidine kinase" evidence="9">
    <location>
        <begin position="146"/>
        <end position="360"/>
    </location>
</feature>
<feature type="transmembrane region" description="Helical" evidence="8">
    <location>
        <begin position="64"/>
        <end position="84"/>
    </location>
</feature>
<evidence type="ECO:0000256" key="4">
    <source>
        <dbReference type="ARBA" id="ARBA00022553"/>
    </source>
</evidence>
<organism evidence="11 12">
    <name type="scientific">Meiothermus hypogaeus NBRC 106114</name>
    <dbReference type="NCBI Taxonomy" id="1227553"/>
    <lineage>
        <taxon>Bacteria</taxon>
        <taxon>Thermotogati</taxon>
        <taxon>Deinococcota</taxon>
        <taxon>Deinococci</taxon>
        <taxon>Thermales</taxon>
        <taxon>Thermaceae</taxon>
        <taxon>Meiothermus</taxon>
    </lineage>
</organism>
<gene>
    <name evidence="11" type="ORF">MHY01S_33940</name>
</gene>
<dbReference type="InterPro" id="IPR050736">
    <property type="entry name" value="Sensor_HK_Regulatory"/>
</dbReference>
<dbReference type="Pfam" id="PF02518">
    <property type="entry name" value="HATPase_c"/>
    <property type="match status" value="1"/>
</dbReference>
<keyword evidence="8" id="KW-1133">Transmembrane helix</keyword>
<dbReference type="PRINTS" id="PR00344">
    <property type="entry name" value="BCTRLSENSOR"/>
</dbReference>
<dbReference type="SMART" id="SM00304">
    <property type="entry name" value="HAMP"/>
    <property type="match status" value="1"/>
</dbReference>
<dbReference type="InterPro" id="IPR003660">
    <property type="entry name" value="HAMP_dom"/>
</dbReference>
<dbReference type="PROSITE" id="PS50109">
    <property type="entry name" value="HIS_KIN"/>
    <property type="match status" value="1"/>
</dbReference>
<proteinExistence type="predicted"/>
<dbReference type="GO" id="GO:0016020">
    <property type="term" value="C:membrane"/>
    <property type="evidence" value="ECO:0007669"/>
    <property type="project" value="UniProtKB-SubCell"/>
</dbReference>
<dbReference type="FunFam" id="3.30.565.10:FF:000006">
    <property type="entry name" value="Sensor histidine kinase WalK"/>
    <property type="match status" value="1"/>
</dbReference>
<dbReference type="InterPro" id="IPR036890">
    <property type="entry name" value="HATPase_C_sf"/>
</dbReference>
<dbReference type="Pfam" id="PF00512">
    <property type="entry name" value="HisKA"/>
    <property type="match status" value="1"/>
</dbReference>
<dbReference type="AlphaFoldDB" id="A0A511R6H3"/>
<dbReference type="Gene3D" id="1.10.287.130">
    <property type="match status" value="1"/>
</dbReference>
<keyword evidence="5" id="KW-0808">Transferase</keyword>
<evidence type="ECO:0000313" key="12">
    <source>
        <dbReference type="Proteomes" id="UP000321197"/>
    </source>
</evidence>
<evidence type="ECO:0000259" key="9">
    <source>
        <dbReference type="PROSITE" id="PS50109"/>
    </source>
</evidence>
<comment type="catalytic activity">
    <reaction evidence="1">
        <text>ATP + protein L-histidine = ADP + protein N-phospho-L-histidine.</text>
        <dbReference type="EC" id="2.7.13.3"/>
    </reaction>
</comment>
<evidence type="ECO:0000259" key="10">
    <source>
        <dbReference type="PROSITE" id="PS50885"/>
    </source>
</evidence>
<dbReference type="SUPFAM" id="SSF47384">
    <property type="entry name" value="Homodimeric domain of signal transducing histidine kinase"/>
    <property type="match status" value="1"/>
</dbReference>
<evidence type="ECO:0000256" key="3">
    <source>
        <dbReference type="ARBA" id="ARBA00012438"/>
    </source>
</evidence>
<protein>
    <recommendedName>
        <fullName evidence="3">histidine kinase</fullName>
        <ecNumber evidence="3">2.7.13.3</ecNumber>
    </recommendedName>
</protein>
<dbReference type="Pfam" id="PF00672">
    <property type="entry name" value="HAMP"/>
    <property type="match status" value="1"/>
</dbReference>
<dbReference type="InterPro" id="IPR004358">
    <property type="entry name" value="Sig_transdc_His_kin-like_C"/>
</dbReference>
<dbReference type="Proteomes" id="UP000321197">
    <property type="component" value="Unassembled WGS sequence"/>
</dbReference>
<dbReference type="CDD" id="cd16922">
    <property type="entry name" value="HATPase_EvgS-ArcB-TorS-like"/>
    <property type="match status" value="1"/>
</dbReference>
<dbReference type="Gene3D" id="3.30.565.10">
    <property type="entry name" value="Histidine kinase-like ATPase, C-terminal domain"/>
    <property type="match status" value="1"/>
</dbReference>
<comment type="caution">
    <text evidence="11">The sequence shown here is derived from an EMBL/GenBank/DDBJ whole genome shotgun (WGS) entry which is preliminary data.</text>
</comment>
<dbReference type="Gene3D" id="6.10.340.10">
    <property type="match status" value="1"/>
</dbReference>
<keyword evidence="8" id="KW-0812">Transmembrane</keyword>
<dbReference type="PANTHER" id="PTHR43711:SF1">
    <property type="entry name" value="HISTIDINE KINASE 1"/>
    <property type="match status" value="1"/>
</dbReference>
<dbReference type="RefSeq" id="WP_119341809.1">
    <property type="nucleotide sequence ID" value="NZ_BJXL01000196.1"/>
</dbReference>
<keyword evidence="7" id="KW-0902">Two-component regulatory system</keyword>
<evidence type="ECO:0000256" key="2">
    <source>
        <dbReference type="ARBA" id="ARBA00004370"/>
    </source>
</evidence>
<dbReference type="CDD" id="cd00082">
    <property type="entry name" value="HisKA"/>
    <property type="match status" value="1"/>
</dbReference>